<reference evidence="5" key="1">
    <citation type="submission" date="2025-08" db="UniProtKB">
        <authorList>
            <consortium name="RefSeq"/>
        </authorList>
    </citation>
    <scope>IDENTIFICATION</scope>
    <source>
        <strain evidence="5">Mau12</strain>
        <tissue evidence="5">Whole Body</tissue>
    </source>
</reference>
<dbReference type="GeneID" id="117150775"/>
<organism evidence="4 5">
    <name type="scientific">Drosophila mauritiana</name>
    <name type="common">Fruit fly</name>
    <dbReference type="NCBI Taxonomy" id="7226"/>
    <lineage>
        <taxon>Eukaryota</taxon>
        <taxon>Metazoa</taxon>
        <taxon>Ecdysozoa</taxon>
        <taxon>Arthropoda</taxon>
        <taxon>Hexapoda</taxon>
        <taxon>Insecta</taxon>
        <taxon>Pterygota</taxon>
        <taxon>Neoptera</taxon>
        <taxon>Endopterygota</taxon>
        <taxon>Diptera</taxon>
        <taxon>Brachycera</taxon>
        <taxon>Muscomorpha</taxon>
        <taxon>Ephydroidea</taxon>
        <taxon>Drosophilidae</taxon>
        <taxon>Drosophila</taxon>
        <taxon>Sophophora</taxon>
    </lineage>
</organism>
<dbReference type="GO" id="GO:0003712">
    <property type="term" value="F:transcription coregulator activity"/>
    <property type="evidence" value="ECO:0007669"/>
    <property type="project" value="TreeGrafter"/>
</dbReference>
<comment type="similarity">
    <text evidence="2">Belongs to the akirin family.</text>
</comment>
<dbReference type="Proteomes" id="UP000515162">
    <property type="component" value="Chromosome 2L"/>
</dbReference>
<proteinExistence type="inferred from homology"/>
<dbReference type="PANTHER" id="PTHR13293">
    <property type="entry name" value="AKIRIN-RELATED"/>
    <property type="match status" value="1"/>
</dbReference>
<gene>
    <name evidence="5" type="primary">LOC117150775</name>
</gene>
<accession>A0A6P8LHD4</accession>
<dbReference type="GO" id="GO:0000785">
    <property type="term" value="C:chromatin"/>
    <property type="evidence" value="ECO:0007669"/>
    <property type="project" value="TreeGrafter"/>
</dbReference>
<dbReference type="GO" id="GO:0045944">
    <property type="term" value="P:positive regulation of transcription by RNA polymerase II"/>
    <property type="evidence" value="ECO:0007669"/>
    <property type="project" value="TreeGrafter"/>
</dbReference>
<keyword evidence="4" id="KW-1185">Reference proteome</keyword>
<evidence type="ECO:0000313" key="4">
    <source>
        <dbReference type="Proteomes" id="UP000515162"/>
    </source>
</evidence>
<protein>
    <submittedName>
        <fullName evidence="5">Akirin</fullName>
    </submittedName>
</protein>
<sequence>MNPLTRKRLLPLDEESQHIGPTNRCGSNCIKKKLTKLSLQSIPGVDSISQKRSFPWEDNSLDIFPAKRLRNLIIKKNLTIISEQDVPKELLMGLPVLHDSDFSDSEECRPKSEKQMVKPETEDDRNLFTYQQLKSMCWEMMKQCEDRVVLEYEIALTQKMAEQYDTFIKFNHDQLQRECEHGASYLS</sequence>
<dbReference type="RefSeq" id="XP_033173711.1">
    <property type="nucleotide sequence ID" value="XM_033317820.1"/>
</dbReference>
<dbReference type="GO" id="GO:0005634">
    <property type="term" value="C:nucleus"/>
    <property type="evidence" value="ECO:0007669"/>
    <property type="project" value="UniProtKB-SubCell"/>
</dbReference>
<evidence type="ECO:0000256" key="2">
    <source>
        <dbReference type="ARBA" id="ARBA00005625"/>
    </source>
</evidence>
<dbReference type="InterPro" id="IPR024132">
    <property type="entry name" value="Akirin"/>
</dbReference>
<evidence type="ECO:0000313" key="5">
    <source>
        <dbReference type="RefSeq" id="XP_033173711.1"/>
    </source>
</evidence>
<keyword evidence="3" id="KW-0539">Nucleus</keyword>
<evidence type="ECO:0000256" key="3">
    <source>
        <dbReference type="ARBA" id="ARBA00023242"/>
    </source>
</evidence>
<evidence type="ECO:0000256" key="1">
    <source>
        <dbReference type="ARBA" id="ARBA00004123"/>
    </source>
</evidence>
<name>A0A6P8LHD4_DROMA</name>
<dbReference type="AlphaFoldDB" id="A0A6P8LHD4"/>
<dbReference type="GO" id="GO:0045089">
    <property type="term" value="P:positive regulation of innate immune response"/>
    <property type="evidence" value="ECO:0007669"/>
    <property type="project" value="TreeGrafter"/>
</dbReference>
<comment type="subcellular location">
    <subcellularLocation>
        <location evidence="1">Nucleus</location>
    </subcellularLocation>
</comment>
<dbReference type="PANTHER" id="PTHR13293:SF6">
    <property type="entry name" value="AKIRIN-RELATED"/>
    <property type="match status" value="1"/>
</dbReference>